<feature type="compositionally biased region" description="Polar residues" evidence="8">
    <location>
        <begin position="207"/>
        <end position="226"/>
    </location>
</feature>
<dbReference type="InterPro" id="IPR013087">
    <property type="entry name" value="Znf_C2H2_type"/>
</dbReference>
<keyword evidence="6" id="KW-0539">Nucleus</keyword>
<dbReference type="PANTHER" id="PTHR40626">
    <property type="entry name" value="MIP31509P"/>
    <property type="match status" value="1"/>
</dbReference>
<dbReference type="Proteomes" id="UP000219602">
    <property type="component" value="Chromosome 9"/>
</dbReference>
<comment type="subcellular location">
    <subcellularLocation>
        <location evidence="1">Nucleus</location>
    </subcellularLocation>
</comment>
<evidence type="ECO:0000259" key="9">
    <source>
        <dbReference type="PROSITE" id="PS50157"/>
    </source>
</evidence>
<dbReference type="Gene3D" id="3.30.160.60">
    <property type="entry name" value="Classic Zinc Finger"/>
    <property type="match status" value="2"/>
</dbReference>
<organism evidence="10 11">
    <name type="scientific">Fusarium oxysporum f. sp. radicis-cucumerinum</name>
    <dbReference type="NCBI Taxonomy" id="327505"/>
    <lineage>
        <taxon>Eukaryota</taxon>
        <taxon>Fungi</taxon>
        <taxon>Dikarya</taxon>
        <taxon>Ascomycota</taxon>
        <taxon>Pezizomycotina</taxon>
        <taxon>Sordariomycetes</taxon>
        <taxon>Hypocreomycetidae</taxon>
        <taxon>Hypocreales</taxon>
        <taxon>Nectriaceae</taxon>
        <taxon>Fusarium</taxon>
        <taxon>Fusarium oxysporum species complex</taxon>
    </lineage>
</organism>
<evidence type="ECO:0000313" key="10">
    <source>
        <dbReference type="EMBL" id="PCD31395.1"/>
    </source>
</evidence>
<evidence type="ECO:0000256" key="8">
    <source>
        <dbReference type="SAM" id="MobiDB-lite"/>
    </source>
</evidence>
<dbReference type="GO" id="GO:0000981">
    <property type="term" value="F:DNA-binding transcription factor activity, RNA polymerase II-specific"/>
    <property type="evidence" value="ECO:0007669"/>
    <property type="project" value="InterPro"/>
</dbReference>
<dbReference type="GO" id="GO:0005634">
    <property type="term" value="C:nucleus"/>
    <property type="evidence" value="ECO:0007669"/>
    <property type="project" value="UniProtKB-SubCell"/>
</dbReference>
<dbReference type="PANTHER" id="PTHR40626:SF10">
    <property type="entry name" value="C2H2-TYPE DOMAIN-CONTAINING PROTEIN"/>
    <property type="match status" value="1"/>
</dbReference>
<feature type="domain" description="C2H2-type" evidence="9">
    <location>
        <begin position="12"/>
        <end position="39"/>
    </location>
</feature>
<proteinExistence type="predicted"/>
<dbReference type="SUPFAM" id="SSF57667">
    <property type="entry name" value="beta-beta-alpha zinc fingers"/>
    <property type="match status" value="1"/>
</dbReference>
<dbReference type="GO" id="GO:0000978">
    <property type="term" value="F:RNA polymerase II cis-regulatory region sequence-specific DNA binding"/>
    <property type="evidence" value="ECO:0007669"/>
    <property type="project" value="InterPro"/>
</dbReference>
<keyword evidence="3" id="KW-0677">Repeat</keyword>
<evidence type="ECO:0000256" key="7">
    <source>
        <dbReference type="PROSITE-ProRule" id="PRU00042"/>
    </source>
</evidence>
<dbReference type="EMBL" id="MABQ02000007">
    <property type="protein sequence ID" value="PCD31395.1"/>
    <property type="molecule type" value="Genomic_DNA"/>
</dbReference>
<dbReference type="FunFam" id="3.30.160.60:FF:002343">
    <property type="entry name" value="Zinc finger protein 33A"/>
    <property type="match status" value="1"/>
</dbReference>
<evidence type="ECO:0000256" key="5">
    <source>
        <dbReference type="ARBA" id="ARBA00022833"/>
    </source>
</evidence>
<evidence type="ECO:0000256" key="4">
    <source>
        <dbReference type="ARBA" id="ARBA00022771"/>
    </source>
</evidence>
<keyword evidence="4 7" id="KW-0863">Zinc-finger</keyword>
<dbReference type="GO" id="GO:0008270">
    <property type="term" value="F:zinc ion binding"/>
    <property type="evidence" value="ECO:0007669"/>
    <property type="project" value="UniProtKB-KW"/>
</dbReference>
<keyword evidence="2" id="KW-0479">Metal-binding</keyword>
<dbReference type="InterPro" id="IPR036236">
    <property type="entry name" value="Znf_C2H2_sf"/>
</dbReference>
<accession>A0A2H3GLH3</accession>
<dbReference type="STRING" id="327505.A0A2H3GLH3"/>
<dbReference type="PROSITE" id="PS00028">
    <property type="entry name" value="ZINC_FINGER_C2H2_1"/>
    <property type="match status" value="2"/>
</dbReference>
<protein>
    <recommendedName>
        <fullName evidence="9">C2H2-type domain-containing protein</fullName>
    </recommendedName>
</protein>
<dbReference type="AlphaFoldDB" id="A0A2H3GLH3"/>
<dbReference type="PROSITE" id="PS50157">
    <property type="entry name" value="ZINC_FINGER_C2H2_2"/>
    <property type="match status" value="2"/>
</dbReference>
<evidence type="ECO:0000256" key="2">
    <source>
        <dbReference type="ARBA" id="ARBA00022723"/>
    </source>
</evidence>
<gene>
    <name evidence="10" type="ORF">AU210_011049</name>
</gene>
<name>A0A2H3GLH3_FUSOX</name>
<evidence type="ECO:0000313" key="11">
    <source>
        <dbReference type="Proteomes" id="UP000219602"/>
    </source>
</evidence>
<comment type="caution">
    <text evidence="10">The sequence shown here is derived from an EMBL/GenBank/DDBJ whole genome shotgun (WGS) entry which is preliminary data.</text>
</comment>
<feature type="domain" description="C2H2-type" evidence="9">
    <location>
        <begin position="40"/>
        <end position="63"/>
    </location>
</feature>
<sequence>MSDASLPATTLHRCRHCLREFARAEHLVRHERTHTKEKPYACHHCSDAFSRRDLLRRHEIKVHGISDRLRRRRRSGNSPDVISTVPRVNPLSQSIESLLADGHSNESPGTQHTIDTTSSLQCMLNELGSSAIQAPLDIDIVLDSQWLNFEASSEMNLEFLSRMDDSQTQIYTINPNAMHSSTLDLANEPAHLRNQNADFDLHGHARPSTSATLDSQNPSKSSQPEENLTITEDYWHSMQAQIDQIGGPKLPSRTKLSQYIHRYLACFHRHQPLFHDCTWVPVECPVPLTLAVCANGALYILERKIAVALFHTAVNLAKLAHKGICSLQLSMLLIAFAAWSGDPKDLEIAMQFHGCLALDIRREWTKAAATPNLDSTTWAGWRDKEILKRTTYCCFTVMNLMSVAYDIPSQIRLEDEYGLPGHEEQWCAANEEAWTRATYEAGPQEWLTAESVIRGLADAFSPLPTKIGMFSCHVIMSSLCQKIMLFRKSCHPGSRAYDEGRHYFSRCLTRWQMMWESEPQSFISPDHPRGPIMFNSTALLRVAYIRLAADYSPIRNRFATCISDIDIAAAIGHMKPLTRDVHTYKAVMQACQALRVPVGLGFTVICRSAFWTWSVQHALSYFECALMLWQWLNMAQSATDLTADEIKILDMVEQLVDSSSAAQNGEEAQHSLSVRSLWLFVNLLDTGDLTVWGLCPKLARVLDARLKQATDPAA</sequence>
<evidence type="ECO:0000256" key="1">
    <source>
        <dbReference type="ARBA" id="ARBA00004123"/>
    </source>
</evidence>
<keyword evidence="5" id="KW-0862">Zinc</keyword>
<dbReference type="GO" id="GO:0000785">
    <property type="term" value="C:chromatin"/>
    <property type="evidence" value="ECO:0007669"/>
    <property type="project" value="TreeGrafter"/>
</dbReference>
<feature type="region of interest" description="Disordered" evidence="8">
    <location>
        <begin position="200"/>
        <end position="226"/>
    </location>
</feature>
<dbReference type="InterPro" id="IPR051059">
    <property type="entry name" value="VerF-like"/>
</dbReference>
<reference evidence="10 11" key="2">
    <citation type="journal article" date="2017" name="Sci. Rep.">
        <title>A mobile pathogenicity chromosome in Fusarium oxysporum for infection of multiple cucurbit species.</title>
        <authorList>
            <person name="van Dam P."/>
            <person name="Fokkens L."/>
            <person name="Ayukawa Y."/>
            <person name="van der Gragt M."/>
            <person name="Ter Horst A."/>
            <person name="Brankovics B."/>
            <person name="Houterman P.M."/>
            <person name="Arie T."/>
            <person name="Rep M."/>
        </authorList>
    </citation>
    <scope>NUCLEOTIDE SEQUENCE [LARGE SCALE GENOMIC DNA]</scope>
    <source>
        <strain evidence="10 11">Forc016</strain>
    </source>
</reference>
<dbReference type="SMART" id="SM00355">
    <property type="entry name" value="ZnF_C2H2"/>
    <property type="match status" value="2"/>
</dbReference>
<dbReference type="CDD" id="cd12148">
    <property type="entry name" value="fungal_TF_MHR"/>
    <property type="match status" value="1"/>
</dbReference>
<reference evidence="10 11" key="1">
    <citation type="journal article" date="2016" name="Environ. Microbiol.">
        <title>Effector profiles distinguish formae speciales of Fusarium oxysporum.</title>
        <authorList>
            <person name="van Dam P."/>
            <person name="Fokkens L."/>
            <person name="Schmidt S.M."/>
            <person name="Linmans J.H."/>
            <person name="Kistler H.C."/>
            <person name="Ma L.J."/>
            <person name="Rep M."/>
        </authorList>
    </citation>
    <scope>NUCLEOTIDE SEQUENCE [LARGE SCALE GENOMIC DNA]</scope>
    <source>
        <strain evidence="10 11">Forc016</strain>
    </source>
</reference>
<evidence type="ECO:0000256" key="6">
    <source>
        <dbReference type="ARBA" id="ARBA00023242"/>
    </source>
</evidence>
<evidence type="ECO:0000256" key="3">
    <source>
        <dbReference type="ARBA" id="ARBA00022737"/>
    </source>
</evidence>